<dbReference type="PROSITE" id="PS50110">
    <property type="entry name" value="RESPONSE_REGULATORY"/>
    <property type="match status" value="1"/>
</dbReference>
<dbReference type="InterPro" id="IPR025943">
    <property type="entry name" value="Sigma_54_int_dom_ATP-bd_2"/>
</dbReference>
<comment type="caution">
    <text evidence="12">The sequence shown here is derived from an EMBL/GenBank/DDBJ whole genome shotgun (WGS) entry which is preliminary data.</text>
</comment>
<name>A0ABQ3E0H9_9HYPH</name>
<dbReference type="Gene3D" id="3.40.50.300">
    <property type="entry name" value="P-loop containing nucleotide triphosphate hydrolases"/>
    <property type="match status" value="1"/>
</dbReference>
<dbReference type="Pfam" id="PF00158">
    <property type="entry name" value="Sigma54_activat"/>
    <property type="match status" value="1"/>
</dbReference>
<feature type="region of interest" description="Disordered" evidence="9">
    <location>
        <begin position="138"/>
        <end position="157"/>
    </location>
</feature>
<dbReference type="SUPFAM" id="SSF46689">
    <property type="entry name" value="Homeodomain-like"/>
    <property type="match status" value="1"/>
</dbReference>
<dbReference type="InterPro" id="IPR027417">
    <property type="entry name" value="P-loop_NTPase"/>
</dbReference>
<dbReference type="InterPro" id="IPR009057">
    <property type="entry name" value="Homeodomain-like_sf"/>
</dbReference>
<dbReference type="PROSITE" id="PS00676">
    <property type="entry name" value="SIGMA54_INTERACT_2"/>
    <property type="match status" value="1"/>
</dbReference>
<dbReference type="InterPro" id="IPR058031">
    <property type="entry name" value="AAA_lid_NorR"/>
</dbReference>
<dbReference type="Proteomes" id="UP000637980">
    <property type="component" value="Unassembled WGS sequence"/>
</dbReference>
<keyword evidence="4" id="KW-0805">Transcription regulation</keyword>
<sequence>MGSPKTNDRFLNACVVDTNRAEARKTSNALSKHVTCGQPAHVLASKDHAVAFLRHTSINIIIVDLECIGGDAELADLVAAAPHAVMIAVSAKGSVSRAMNAMRNGAHDFLTKPYTSEMLLEKLESHLGVFKKATPSRTASAKPEVAQGSKPAKAPTQFEGLVGSSSRMQSVYAQINRMATSSAPAFITGESGTGKELCAQALHNRSARKNGPFVAINCGAIPANLMESEIFGHVRGAFTGADEARAGAAELADGGTLFLDEIGEMELCLQSKLLRFLQTGSIQRVGEHKQRSLDLRVVCATNRDPKTEITAGRFREDLFYRLHVLPIRLPALRERREDIPALAQTFLERYAAEENRSFKRFSTYAEALLLQHSWPGNVRELENVIRQLVVMNDGEEVTELMLSPLLREQTVPVLSDITFTEREAAPSLGRSIEPLWFQEKQIIETTLETFDGNIALAAAALEISPSTIYRKKQSWAERASA</sequence>
<dbReference type="Pfam" id="PF00072">
    <property type="entry name" value="Response_reg"/>
    <property type="match status" value="1"/>
</dbReference>
<reference evidence="13" key="1">
    <citation type="journal article" date="2019" name="Int. J. Syst. Evol. Microbiol.">
        <title>The Global Catalogue of Microorganisms (GCM) 10K type strain sequencing project: providing services to taxonomists for standard genome sequencing and annotation.</title>
        <authorList>
            <consortium name="The Broad Institute Genomics Platform"/>
            <consortium name="The Broad Institute Genome Sequencing Center for Infectious Disease"/>
            <person name="Wu L."/>
            <person name="Ma J."/>
        </authorList>
    </citation>
    <scope>NUCLEOTIDE SEQUENCE [LARGE SCALE GENOMIC DNA]</scope>
    <source>
        <strain evidence="13">KCTC 12861</strain>
    </source>
</reference>
<evidence type="ECO:0000259" key="11">
    <source>
        <dbReference type="PROSITE" id="PS50110"/>
    </source>
</evidence>
<dbReference type="PROSITE" id="PS00688">
    <property type="entry name" value="SIGMA54_INTERACT_3"/>
    <property type="match status" value="1"/>
</dbReference>
<evidence type="ECO:0000256" key="5">
    <source>
        <dbReference type="ARBA" id="ARBA00023125"/>
    </source>
</evidence>
<evidence type="ECO:0000256" key="3">
    <source>
        <dbReference type="ARBA" id="ARBA00023012"/>
    </source>
</evidence>
<dbReference type="PANTHER" id="PTHR32071">
    <property type="entry name" value="TRANSCRIPTIONAL REGULATORY PROTEIN"/>
    <property type="match status" value="1"/>
</dbReference>
<keyword evidence="7" id="KW-0804">Transcription</keyword>
<dbReference type="SUPFAM" id="SSF52172">
    <property type="entry name" value="CheY-like"/>
    <property type="match status" value="1"/>
</dbReference>
<protein>
    <submittedName>
        <fullName evidence="12">Sigma-54-dependent Fis family transcriptional regulator</fullName>
    </submittedName>
</protein>
<dbReference type="Pfam" id="PF02954">
    <property type="entry name" value="HTH_8"/>
    <property type="match status" value="1"/>
</dbReference>
<feature type="domain" description="Response regulatory" evidence="11">
    <location>
        <begin position="12"/>
        <end position="127"/>
    </location>
</feature>
<proteinExistence type="predicted"/>
<evidence type="ECO:0000313" key="12">
    <source>
        <dbReference type="EMBL" id="GHB22368.1"/>
    </source>
</evidence>
<dbReference type="SMART" id="SM00382">
    <property type="entry name" value="AAA"/>
    <property type="match status" value="1"/>
</dbReference>
<dbReference type="EMBL" id="BMXE01000001">
    <property type="protein sequence ID" value="GHB22368.1"/>
    <property type="molecule type" value="Genomic_DNA"/>
</dbReference>
<dbReference type="Gene3D" id="3.40.50.2300">
    <property type="match status" value="1"/>
</dbReference>
<evidence type="ECO:0000313" key="13">
    <source>
        <dbReference type="Proteomes" id="UP000637980"/>
    </source>
</evidence>
<dbReference type="SUPFAM" id="SSF52540">
    <property type="entry name" value="P-loop containing nucleoside triphosphate hydrolases"/>
    <property type="match status" value="1"/>
</dbReference>
<feature type="modified residue" description="4-aspartylphosphate" evidence="8">
    <location>
        <position position="64"/>
    </location>
</feature>
<dbReference type="PROSITE" id="PS50045">
    <property type="entry name" value="SIGMA54_INTERACT_4"/>
    <property type="match status" value="1"/>
</dbReference>
<dbReference type="PANTHER" id="PTHR32071:SF117">
    <property type="entry name" value="PTS-DEPENDENT DIHYDROXYACETONE KINASE OPERON REGULATORY PROTEIN-RELATED"/>
    <property type="match status" value="1"/>
</dbReference>
<keyword evidence="2" id="KW-0067">ATP-binding</keyword>
<keyword evidence="8" id="KW-0597">Phosphoprotein</keyword>
<keyword evidence="13" id="KW-1185">Reference proteome</keyword>
<evidence type="ECO:0000256" key="1">
    <source>
        <dbReference type="ARBA" id="ARBA00022741"/>
    </source>
</evidence>
<dbReference type="InterPro" id="IPR011006">
    <property type="entry name" value="CheY-like_superfamily"/>
</dbReference>
<feature type="domain" description="Sigma-54 factor interaction" evidence="10">
    <location>
        <begin position="161"/>
        <end position="390"/>
    </location>
</feature>
<dbReference type="InterPro" id="IPR002197">
    <property type="entry name" value="HTH_Fis"/>
</dbReference>
<dbReference type="InterPro" id="IPR025944">
    <property type="entry name" value="Sigma_54_int_dom_CS"/>
</dbReference>
<organism evidence="12 13">
    <name type="scientific">Pseudovibrio japonicus</name>
    <dbReference type="NCBI Taxonomy" id="366534"/>
    <lineage>
        <taxon>Bacteria</taxon>
        <taxon>Pseudomonadati</taxon>
        <taxon>Pseudomonadota</taxon>
        <taxon>Alphaproteobacteria</taxon>
        <taxon>Hyphomicrobiales</taxon>
        <taxon>Stappiaceae</taxon>
        <taxon>Pseudovibrio</taxon>
    </lineage>
</organism>
<evidence type="ECO:0000256" key="6">
    <source>
        <dbReference type="ARBA" id="ARBA00023159"/>
    </source>
</evidence>
<dbReference type="InterPro" id="IPR001789">
    <property type="entry name" value="Sig_transdc_resp-reg_receiver"/>
</dbReference>
<keyword evidence="5" id="KW-0238">DNA-binding</keyword>
<evidence type="ECO:0000256" key="4">
    <source>
        <dbReference type="ARBA" id="ARBA00023015"/>
    </source>
</evidence>
<evidence type="ECO:0000259" key="10">
    <source>
        <dbReference type="PROSITE" id="PS50045"/>
    </source>
</evidence>
<dbReference type="InterPro" id="IPR002078">
    <property type="entry name" value="Sigma_54_int"/>
</dbReference>
<accession>A0ABQ3E0H9</accession>
<dbReference type="Gene3D" id="1.10.8.60">
    <property type="match status" value="1"/>
</dbReference>
<dbReference type="Pfam" id="PF25601">
    <property type="entry name" value="AAA_lid_14"/>
    <property type="match status" value="1"/>
</dbReference>
<evidence type="ECO:0000256" key="2">
    <source>
        <dbReference type="ARBA" id="ARBA00022840"/>
    </source>
</evidence>
<dbReference type="InterPro" id="IPR003593">
    <property type="entry name" value="AAA+_ATPase"/>
</dbReference>
<dbReference type="SMART" id="SM00448">
    <property type="entry name" value="REC"/>
    <property type="match status" value="1"/>
</dbReference>
<evidence type="ECO:0000256" key="9">
    <source>
        <dbReference type="SAM" id="MobiDB-lite"/>
    </source>
</evidence>
<evidence type="ECO:0000256" key="7">
    <source>
        <dbReference type="ARBA" id="ARBA00023163"/>
    </source>
</evidence>
<keyword evidence="6" id="KW-0010">Activator</keyword>
<dbReference type="CDD" id="cd00009">
    <property type="entry name" value="AAA"/>
    <property type="match status" value="1"/>
</dbReference>
<gene>
    <name evidence="12" type="ORF">GCM10007094_08160</name>
</gene>
<dbReference type="Gene3D" id="1.10.10.60">
    <property type="entry name" value="Homeodomain-like"/>
    <property type="match status" value="1"/>
</dbReference>
<keyword evidence="3" id="KW-0902">Two-component regulatory system</keyword>
<keyword evidence="1" id="KW-0547">Nucleotide-binding</keyword>
<evidence type="ECO:0000256" key="8">
    <source>
        <dbReference type="PROSITE-ProRule" id="PRU00169"/>
    </source>
</evidence>